<dbReference type="PROSITE" id="PS51747">
    <property type="entry name" value="CYT_DCMP_DEAMINASES_2"/>
    <property type="match status" value="1"/>
</dbReference>
<dbReference type="GO" id="GO:0004132">
    <property type="term" value="F:dCMP deaminase activity"/>
    <property type="evidence" value="ECO:0007669"/>
    <property type="project" value="InterPro"/>
</dbReference>
<dbReference type="InterPro" id="IPR015517">
    <property type="entry name" value="dCMP_deaminase-rel"/>
</dbReference>
<dbReference type="PANTHER" id="PTHR11086">
    <property type="entry name" value="DEOXYCYTIDYLATE DEAMINASE-RELATED"/>
    <property type="match status" value="1"/>
</dbReference>
<comment type="similarity">
    <text evidence="2">Belongs to the cytidine and deoxycytidylate deaminase family.</text>
</comment>
<evidence type="ECO:0000256" key="1">
    <source>
        <dbReference type="ARBA" id="ARBA00001947"/>
    </source>
</evidence>
<evidence type="ECO:0000256" key="7">
    <source>
        <dbReference type="PIRSR" id="PIRSR006019-2"/>
    </source>
</evidence>
<accession>A0A150QQK6</accession>
<keyword evidence="4" id="KW-0378">Hydrolase</keyword>
<dbReference type="SUPFAM" id="SSF53927">
    <property type="entry name" value="Cytidine deaminase-like"/>
    <property type="match status" value="1"/>
</dbReference>
<dbReference type="OrthoDB" id="9788517at2"/>
<dbReference type="InterPro" id="IPR002125">
    <property type="entry name" value="CMP_dCMP_dom"/>
</dbReference>
<dbReference type="PANTHER" id="PTHR11086:SF18">
    <property type="entry name" value="DEOXYCYTIDYLATE DEAMINASE"/>
    <property type="match status" value="1"/>
</dbReference>
<evidence type="ECO:0000256" key="5">
    <source>
        <dbReference type="ARBA" id="ARBA00022833"/>
    </source>
</evidence>
<dbReference type="InterPro" id="IPR016193">
    <property type="entry name" value="Cytidine_deaminase-like"/>
</dbReference>
<dbReference type="Gene3D" id="3.40.140.10">
    <property type="entry name" value="Cytidine Deaminase, domain 2"/>
    <property type="match status" value="1"/>
</dbReference>
<evidence type="ECO:0000256" key="6">
    <source>
        <dbReference type="PIRSR" id="PIRSR006019-1"/>
    </source>
</evidence>
<dbReference type="EMBL" id="JEMA01000439">
    <property type="protein sequence ID" value="KYF69956.1"/>
    <property type="molecule type" value="Genomic_DNA"/>
</dbReference>
<feature type="binding site" evidence="7">
    <location>
        <position position="99"/>
    </location>
    <ligand>
        <name>Zn(2+)</name>
        <dbReference type="ChEBI" id="CHEBI:29105"/>
        <note>catalytic</note>
    </ligand>
</feature>
<proteinExistence type="inferred from homology"/>
<evidence type="ECO:0000256" key="2">
    <source>
        <dbReference type="ARBA" id="ARBA00006576"/>
    </source>
</evidence>
<reference evidence="9 10" key="1">
    <citation type="submission" date="2014-02" db="EMBL/GenBank/DDBJ databases">
        <title>The small core and large imbalanced accessory genome model reveals a collaborative survival strategy of Sorangium cellulosum strains in nature.</title>
        <authorList>
            <person name="Han K."/>
            <person name="Peng R."/>
            <person name="Blom J."/>
            <person name="Li Y.-Z."/>
        </authorList>
    </citation>
    <scope>NUCLEOTIDE SEQUENCE [LARGE SCALE GENOMIC DNA]</scope>
    <source>
        <strain evidence="9 10">So0008-312</strain>
    </source>
</reference>
<dbReference type="PIRSF" id="PIRSF006019">
    <property type="entry name" value="dCMP_deaminase"/>
    <property type="match status" value="1"/>
</dbReference>
<dbReference type="GO" id="GO:0008270">
    <property type="term" value="F:zinc ion binding"/>
    <property type="evidence" value="ECO:0007669"/>
    <property type="project" value="InterPro"/>
</dbReference>
<dbReference type="InterPro" id="IPR035105">
    <property type="entry name" value="Deoxycytidylate_deaminase_dom"/>
</dbReference>
<comment type="cofactor">
    <cofactor evidence="1 7">
        <name>Zn(2+)</name>
        <dbReference type="ChEBI" id="CHEBI:29105"/>
    </cofactor>
</comment>
<organism evidence="9 10">
    <name type="scientific">Sorangium cellulosum</name>
    <name type="common">Polyangium cellulosum</name>
    <dbReference type="NCBI Taxonomy" id="56"/>
    <lineage>
        <taxon>Bacteria</taxon>
        <taxon>Pseudomonadati</taxon>
        <taxon>Myxococcota</taxon>
        <taxon>Polyangia</taxon>
        <taxon>Polyangiales</taxon>
        <taxon>Polyangiaceae</taxon>
        <taxon>Sorangium</taxon>
    </lineage>
</organism>
<dbReference type="PROSITE" id="PS00903">
    <property type="entry name" value="CYT_DCMP_DEAMINASES_1"/>
    <property type="match status" value="1"/>
</dbReference>
<feature type="domain" description="CMP/dCMP-type deaminase" evidence="8">
    <location>
        <begin position="6"/>
        <end position="139"/>
    </location>
</feature>
<dbReference type="AlphaFoldDB" id="A0A150QQK6"/>
<dbReference type="RefSeq" id="WP_061607981.1">
    <property type="nucleotide sequence ID" value="NZ_CP162579.1"/>
</dbReference>
<keyword evidence="3 7" id="KW-0479">Metal-binding</keyword>
<protein>
    <submittedName>
        <fullName evidence="9">Deaminase</fullName>
    </submittedName>
</protein>
<name>A0A150QQK6_SORCE</name>
<evidence type="ECO:0000256" key="4">
    <source>
        <dbReference type="ARBA" id="ARBA00022801"/>
    </source>
</evidence>
<evidence type="ECO:0000313" key="10">
    <source>
        <dbReference type="Proteomes" id="UP000075260"/>
    </source>
</evidence>
<evidence type="ECO:0000256" key="3">
    <source>
        <dbReference type="ARBA" id="ARBA00022723"/>
    </source>
</evidence>
<evidence type="ECO:0000313" key="9">
    <source>
        <dbReference type="EMBL" id="KYF69956.1"/>
    </source>
</evidence>
<feature type="binding site" evidence="7">
    <location>
        <position position="71"/>
    </location>
    <ligand>
        <name>Zn(2+)</name>
        <dbReference type="ChEBI" id="CHEBI:29105"/>
        <note>catalytic</note>
    </ligand>
</feature>
<dbReference type="Proteomes" id="UP000075260">
    <property type="component" value="Unassembled WGS sequence"/>
</dbReference>
<feature type="active site" description="Proton donor" evidence="6">
    <location>
        <position position="73"/>
    </location>
</feature>
<dbReference type="InterPro" id="IPR016473">
    <property type="entry name" value="dCMP_deaminase"/>
</dbReference>
<gene>
    <name evidence="9" type="ORF">BE15_06250</name>
</gene>
<dbReference type="Pfam" id="PF00383">
    <property type="entry name" value="dCMP_cyt_deam_1"/>
    <property type="match status" value="1"/>
</dbReference>
<dbReference type="InterPro" id="IPR016192">
    <property type="entry name" value="APOBEC/CMP_deaminase_Zn-bd"/>
</dbReference>
<comment type="caution">
    <text evidence="9">The sequence shown here is derived from an EMBL/GenBank/DDBJ whole genome shotgun (WGS) entry which is preliminary data.</text>
</comment>
<dbReference type="CDD" id="cd01286">
    <property type="entry name" value="deoxycytidylate_deaminase"/>
    <property type="match status" value="1"/>
</dbReference>
<dbReference type="GO" id="GO:0006220">
    <property type="term" value="P:pyrimidine nucleotide metabolic process"/>
    <property type="evidence" value="ECO:0007669"/>
    <property type="project" value="InterPro"/>
</dbReference>
<keyword evidence="5 7" id="KW-0862">Zinc</keyword>
<evidence type="ECO:0000259" key="8">
    <source>
        <dbReference type="PROSITE" id="PS51747"/>
    </source>
</evidence>
<dbReference type="GO" id="GO:0005737">
    <property type="term" value="C:cytoplasm"/>
    <property type="evidence" value="ECO:0007669"/>
    <property type="project" value="TreeGrafter"/>
</dbReference>
<feature type="binding site" evidence="7">
    <location>
        <position position="102"/>
    </location>
    <ligand>
        <name>Zn(2+)</name>
        <dbReference type="ChEBI" id="CHEBI:29105"/>
        <note>catalytic</note>
    </ligand>
</feature>
<sequence length="146" mass="16154">MTHRASWDEYFMRIAEVVASRATCDRKHVGAVIVRDKSILATGYNGSIRGLPHCDEEGHLIEDGHCVRTIHAEANAIIQAARNGVRIDGATVYVTASPCWGCFKMIANAGISRVVFGEFYRDERIFRLATELGLELAPLSRHETPA</sequence>